<evidence type="ECO:0000313" key="2">
    <source>
        <dbReference type="EMBL" id="MBD3862906.1"/>
    </source>
</evidence>
<dbReference type="InterPro" id="IPR021354">
    <property type="entry name" value="DUF2975"/>
</dbReference>
<gene>
    <name evidence="2" type="ORF">IEG06_05545</name>
</gene>
<dbReference type="Proteomes" id="UP000627521">
    <property type="component" value="Unassembled WGS sequence"/>
</dbReference>
<keyword evidence="1" id="KW-1133">Transmembrane helix</keyword>
<reference evidence="2 3" key="1">
    <citation type="submission" date="2020-09" db="EMBL/GenBank/DDBJ databases">
        <title>Bacillus nautilus sp. nov., Chryseoglobus crepusculi sp. nov, and Psychrobacter noctis sp. nov., isolated from deep-sea sponges from the equatorial Atlantic.</title>
        <authorList>
            <person name="Stennett H.L."/>
            <person name="Williams S.E."/>
        </authorList>
    </citation>
    <scope>NUCLEOTIDE SEQUENCE [LARGE SCALE GENOMIC DNA]</scope>
    <source>
        <strain evidence="2 3">28M-24</strain>
    </source>
</reference>
<protein>
    <submittedName>
        <fullName evidence="2">DUF2975 domain-containing protein</fullName>
    </submittedName>
</protein>
<feature type="transmembrane region" description="Helical" evidence="1">
    <location>
        <begin position="124"/>
        <end position="148"/>
    </location>
</feature>
<feature type="transmembrane region" description="Helical" evidence="1">
    <location>
        <begin position="12"/>
        <end position="33"/>
    </location>
</feature>
<feature type="transmembrane region" description="Helical" evidence="1">
    <location>
        <begin position="53"/>
        <end position="77"/>
    </location>
</feature>
<dbReference type="EMBL" id="JACXXH010000002">
    <property type="protein sequence ID" value="MBD3862906.1"/>
    <property type="molecule type" value="Genomic_DNA"/>
</dbReference>
<organism evidence="2 3">
    <name type="scientific">Olleya marilimosa</name>
    <dbReference type="NCBI Taxonomy" id="272164"/>
    <lineage>
        <taxon>Bacteria</taxon>
        <taxon>Pseudomonadati</taxon>
        <taxon>Bacteroidota</taxon>
        <taxon>Flavobacteriia</taxon>
        <taxon>Flavobacteriales</taxon>
        <taxon>Flavobacteriaceae</taxon>
    </lineage>
</organism>
<accession>A0ABR8LTK7</accession>
<name>A0ABR8LTK7_9FLAO</name>
<dbReference type="Pfam" id="PF11188">
    <property type="entry name" value="DUF2975"/>
    <property type="match status" value="1"/>
</dbReference>
<evidence type="ECO:0000256" key="1">
    <source>
        <dbReference type="SAM" id="Phobius"/>
    </source>
</evidence>
<keyword evidence="1" id="KW-0812">Transmembrane</keyword>
<sequence>MKIKKLVRSQRLFLVVLSLWVVQKGFNFFEPWVYAFFDESNTNQSLRSSTPRFLLQIVIETLRFLLSFLIVYAIYLYNKFLSNINNSNYFSLDNSKYLAQSGYVLIGYSISIYIFGVVGLKEHVFNVGIVVFIGIILISFSKIFLAAFKQKQENDLTI</sequence>
<comment type="caution">
    <text evidence="2">The sequence shown here is derived from an EMBL/GenBank/DDBJ whole genome shotgun (WGS) entry which is preliminary data.</text>
</comment>
<dbReference type="RefSeq" id="WP_191101103.1">
    <property type="nucleotide sequence ID" value="NZ_JACXXH010000002.1"/>
</dbReference>
<feature type="transmembrane region" description="Helical" evidence="1">
    <location>
        <begin position="97"/>
        <end position="118"/>
    </location>
</feature>
<keyword evidence="3" id="KW-1185">Reference proteome</keyword>
<evidence type="ECO:0000313" key="3">
    <source>
        <dbReference type="Proteomes" id="UP000627521"/>
    </source>
</evidence>
<keyword evidence="1" id="KW-0472">Membrane</keyword>
<proteinExistence type="predicted"/>